<feature type="region of interest" description="Disordered" evidence="2">
    <location>
        <begin position="387"/>
        <end position="420"/>
    </location>
</feature>
<proteinExistence type="predicted"/>
<feature type="domain" description="C3H1-type" evidence="3">
    <location>
        <begin position="63"/>
        <end position="90"/>
    </location>
</feature>
<feature type="compositionally biased region" description="Polar residues" evidence="2">
    <location>
        <begin position="155"/>
        <end position="164"/>
    </location>
</feature>
<protein>
    <recommendedName>
        <fullName evidence="3">C3H1-type domain-containing protein</fullName>
    </recommendedName>
</protein>
<feature type="compositionally biased region" description="Polar residues" evidence="2">
    <location>
        <begin position="121"/>
        <end position="138"/>
    </location>
</feature>
<feature type="region of interest" description="Disordered" evidence="2">
    <location>
        <begin position="117"/>
        <end position="138"/>
    </location>
</feature>
<dbReference type="EMBL" id="HE575316">
    <property type="protein sequence ID" value="CCC89885.1"/>
    <property type="molecule type" value="Genomic_DNA"/>
</dbReference>
<keyword evidence="1" id="KW-0863">Zinc-finger</keyword>
<feature type="region of interest" description="Disordered" evidence="2">
    <location>
        <begin position="477"/>
        <end position="526"/>
    </location>
</feature>
<feature type="compositionally biased region" description="Low complexity" evidence="2">
    <location>
        <begin position="213"/>
        <end position="237"/>
    </location>
</feature>
<evidence type="ECO:0000256" key="1">
    <source>
        <dbReference type="PROSITE-ProRule" id="PRU00723"/>
    </source>
</evidence>
<sequence>MGRAKGRGKNFDVTNKLFQPGSAVGRIAVQLSPSHFTSVAEDEISPTNGSRVAFAMMREGRMDVAVSVCHNWRHGTCSNQASCNSIHILGHHNQLPVAGAMHLNNFAPVSTPMLGARDNSENSVSPVNRQHQRQPSQQLPMTQIEPNRMVEHKNPNSSTNSMTGHGTLIPAPRSQQNNRNSYAANKGSAGTNFLNSNSSWGRDPTGLDGQFGGQHQFHAEQQQRQQQEQMAAQGRGAWNVQRTSVESRRQASGVMRNELQHDGTAYRNKGKGDGSRKRGSNNVVHGFSASNSLDRGMVQRSTPCESPCGPHADDTWTTPTAINQSNGASVIWGDEGIPAWDLASTDVTSQGTVSQARGNPAHVGEMADPLLRPSSAELWSTLVSNSRDRATKNNGGNSNSSNSFAVANGDANNGNVNRYHHNSDSSVGRVVGAQTSSEALTSQLLLHLVGGGVEADESHPPFPESTYVRVKSGSAVSAATTDPPLAGAQARSSLESMGLLGSGGTQRKLTRSSPSPQVPSQQDSAPVVERLMALLTIE</sequence>
<keyword evidence="1" id="KW-0862">Zinc</keyword>
<dbReference type="VEuPathDB" id="TriTrypDB:TcIL3000_3_3190"/>
<dbReference type="InterPro" id="IPR000571">
    <property type="entry name" value="Znf_CCCH"/>
</dbReference>
<feature type="compositionally biased region" description="Low complexity" evidence="2">
    <location>
        <begin position="512"/>
        <end position="526"/>
    </location>
</feature>
<gene>
    <name evidence="4" type="ORF">TCIL3000_3_3190</name>
</gene>
<accession>G0UKI0</accession>
<dbReference type="PROSITE" id="PS50103">
    <property type="entry name" value="ZF_C3H1"/>
    <property type="match status" value="1"/>
</dbReference>
<evidence type="ECO:0000313" key="4">
    <source>
        <dbReference type="EMBL" id="CCC89885.1"/>
    </source>
</evidence>
<organism evidence="4">
    <name type="scientific">Trypanosoma congolense (strain IL3000)</name>
    <dbReference type="NCBI Taxonomy" id="1068625"/>
    <lineage>
        <taxon>Eukaryota</taxon>
        <taxon>Discoba</taxon>
        <taxon>Euglenozoa</taxon>
        <taxon>Kinetoplastea</taxon>
        <taxon>Metakinetoplastina</taxon>
        <taxon>Trypanosomatida</taxon>
        <taxon>Trypanosomatidae</taxon>
        <taxon>Trypanosoma</taxon>
        <taxon>Nannomonas</taxon>
    </lineage>
</organism>
<dbReference type="AlphaFoldDB" id="G0UKI0"/>
<feature type="compositionally biased region" description="Low complexity" evidence="2">
    <location>
        <begin position="393"/>
        <end position="417"/>
    </location>
</feature>
<reference evidence="4" key="1">
    <citation type="journal article" date="2012" name="Proc. Natl. Acad. Sci. U.S.A.">
        <title>Antigenic diversity is generated by distinct evolutionary mechanisms in African trypanosome species.</title>
        <authorList>
            <person name="Jackson A.P."/>
            <person name="Berry A."/>
            <person name="Aslett M."/>
            <person name="Allison H.C."/>
            <person name="Burton P."/>
            <person name="Vavrova-Anderson J."/>
            <person name="Brown R."/>
            <person name="Browne H."/>
            <person name="Corton N."/>
            <person name="Hauser H."/>
            <person name="Gamble J."/>
            <person name="Gilderthorp R."/>
            <person name="Marcello L."/>
            <person name="McQuillan J."/>
            <person name="Otto T.D."/>
            <person name="Quail M.A."/>
            <person name="Sanders M.J."/>
            <person name="van Tonder A."/>
            <person name="Ginger M.L."/>
            <person name="Field M.C."/>
            <person name="Barry J.D."/>
            <person name="Hertz-Fowler C."/>
            <person name="Berriman M."/>
        </authorList>
    </citation>
    <scope>NUCLEOTIDE SEQUENCE</scope>
    <source>
        <strain evidence="4">IL3000</strain>
    </source>
</reference>
<dbReference type="GO" id="GO:0008270">
    <property type="term" value="F:zinc ion binding"/>
    <property type="evidence" value="ECO:0007669"/>
    <property type="project" value="UniProtKB-KW"/>
</dbReference>
<feature type="region of interest" description="Disordered" evidence="2">
    <location>
        <begin position="152"/>
        <end position="283"/>
    </location>
</feature>
<evidence type="ECO:0000259" key="3">
    <source>
        <dbReference type="PROSITE" id="PS50103"/>
    </source>
</evidence>
<name>G0UKI0_TRYCI</name>
<feature type="zinc finger region" description="C3H1-type" evidence="1">
    <location>
        <begin position="63"/>
        <end position="90"/>
    </location>
</feature>
<keyword evidence="1" id="KW-0479">Metal-binding</keyword>
<feature type="compositionally biased region" description="Polar residues" evidence="2">
    <location>
        <begin position="173"/>
        <end position="200"/>
    </location>
</feature>
<evidence type="ECO:0000256" key="2">
    <source>
        <dbReference type="SAM" id="MobiDB-lite"/>
    </source>
</evidence>